<organism evidence="8 9">
    <name type="scientific">Candidatus Magasanikbacteria bacterium CG_4_10_14_0_2_um_filter_41_31</name>
    <dbReference type="NCBI Taxonomy" id="1974639"/>
    <lineage>
        <taxon>Bacteria</taxon>
        <taxon>Candidatus Magasanikiibacteriota</taxon>
    </lineage>
</organism>
<feature type="transmembrane region" description="Helical" evidence="6">
    <location>
        <begin position="287"/>
        <end position="309"/>
    </location>
</feature>
<dbReference type="PANTHER" id="PTHR48090">
    <property type="entry name" value="UNDECAPRENYL-PHOSPHATE 4-DEOXY-4-FORMAMIDO-L-ARABINOSE TRANSFERASE-RELATED"/>
    <property type="match status" value="1"/>
</dbReference>
<dbReference type="GO" id="GO:0016757">
    <property type="term" value="F:glycosyltransferase activity"/>
    <property type="evidence" value="ECO:0007669"/>
    <property type="project" value="UniProtKB-KW"/>
</dbReference>
<feature type="transmembrane region" description="Helical" evidence="6">
    <location>
        <begin position="231"/>
        <end position="254"/>
    </location>
</feature>
<dbReference type="Pfam" id="PF00535">
    <property type="entry name" value="Glycos_transf_2"/>
    <property type="match status" value="1"/>
</dbReference>
<evidence type="ECO:0000313" key="8">
    <source>
        <dbReference type="EMBL" id="PIZ93931.1"/>
    </source>
</evidence>
<comment type="cofactor">
    <cofactor evidence="1">
        <name>Mg(2+)</name>
        <dbReference type="ChEBI" id="CHEBI:18420"/>
    </cofactor>
</comment>
<dbReference type="InterPro" id="IPR050256">
    <property type="entry name" value="Glycosyltransferase_2"/>
</dbReference>
<accession>A0A2M7V5W2</accession>
<dbReference type="AlphaFoldDB" id="A0A2M7V5W2"/>
<dbReference type="Gene3D" id="3.90.550.10">
    <property type="entry name" value="Spore Coat Polysaccharide Biosynthesis Protein SpsA, Chain A"/>
    <property type="match status" value="1"/>
</dbReference>
<dbReference type="InterPro" id="IPR001173">
    <property type="entry name" value="Glyco_trans_2-like"/>
</dbReference>
<evidence type="ECO:0000313" key="9">
    <source>
        <dbReference type="Proteomes" id="UP000230078"/>
    </source>
</evidence>
<evidence type="ECO:0000256" key="5">
    <source>
        <dbReference type="ARBA" id="ARBA00022842"/>
    </source>
</evidence>
<dbReference type="EMBL" id="PFPI01000007">
    <property type="protein sequence ID" value="PIZ93931.1"/>
    <property type="molecule type" value="Genomic_DNA"/>
</dbReference>
<evidence type="ECO:0000259" key="7">
    <source>
        <dbReference type="Pfam" id="PF00535"/>
    </source>
</evidence>
<gene>
    <name evidence="8" type="ORF">COX83_00600</name>
</gene>
<dbReference type="CDD" id="cd04179">
    <property type="entry name" value="DPM_DPG-synthase_like"/>
    <property type="match status" value="1"/>
</dbReference>
<dbReference type="PANTHER" id="PTHR48090:SF10">
    <property type="entry name" value="GLUCOSYL-3-PHOSPHOGLYCERATE SYNTHASE"/>
    <property type="match status" value="1"/>
</dbReference>
<keyword evidence="6" id="KW-1133">Transmembrane helix</keyword>
<protein>
    <recommendedName>
        <fullName evidence="7">Glycosyltransferase 2-like domain-containing protein</fullName>
    </recommendedName>
</protein>
<dbReference type="SUPFAM" id="SSF53448">
    <property type="entry name" value="Nucleotide-diphospho-sugar transferases"/>
    <property type="match status" value="1"/>
</dbReference>
<feature type="domain" description="Glycosyltransferase 2-like" evidence="7">
    <location>
        <begin position="13"/>
        <end position="121"/>
    </location>
</feature>
<evidence type="ECO:0000256" key="3">
    <source>
        <dbReference type="ARBA" id="ARBA00022676"/>
    </source>
</evidence>
<dbReference type="Proteomes" id="UP000230078">
    <property type="component" value="Unassembled WGS sequence"/>
</dbReference>
<keyword evidence="5" id="KW-0460">Magnesium</keyword>
<reference evidence="9" key="1">
    <citation type="submission" date="2017-09" db="EMBL/GenBank/DDBJ databases">
        <title>Depth-based differentiation of microbial function through sediment-hosted aquifers and enrichment of novel symbionts in the deep terrestrial subsurface.</title>
        <authorList>
            <person name="Probst A.J."/>
            <person name="Ladd B."/>
            <person name="Jarett J.K."/>
            <person name="Geller-Mcgrath D.E."/>
            <person name="Sieber C.M.K."/>
            <person name="Emerson J.B."/>
            <person name="Anantharaman K."/>
            <person name="Thomas B.C."/>
            <person name="Malmstrom R."/>
            <person name="Stieglmeier M."/>
            <person name="Klingl A."/>
            <person name="Woyke T."/>
            <person name="Ryan C.M."/>
            <person name="Banfield J.F."/>
        </authorList>
    </citation>
    <scope>NUCLEOTIDE SEQUENCE [LARGE SCALE GENOMIC DNA]</scope>
</reference>
<keyword evidence="4" id="KW-0808">Transferase</keyword>
<comment type="caution">
    <text evidence="8">The sequence shown here is derived from an EMBL/GenBank/DDBJ whole genome shotgun (WGS) entry which is preliminary data.</text>
</comment>
<evidence type="ECO:0000256" key="2">
    <source>
        <dbReference type="ARBA" id="ARBA00006739"/>
    </source>
</evidence>
<keyword evidence="6" id="KW-0472">Membrane</keyword>
<proteinExistence type="inferred from homology"/>
<keyword evidence="6" id="KW-0812">Transmembrane</keyword>
<keyword evidence="3" id="KW-0328">Glycosyltransferase</keyword>
<sequence>MDQQKNNKKIVAIVPAYNEQERIEDVISVLVSYGRFSDIIVVDDGSTDDTAKIVAQYPVTFLQNKMNSGKGYSMNKGVQHTDAEYIFFMDADVSGMTHDILSQIISPVVDGQTEMFIGMRNRKIYYLRYLLWFVPLLGGERALTRTLWEEVPAFYKNRFRIEAGLNFYAQHYGKGFEFGVFEGLTQVIKEKKYGFWKGFLGRIKMSYEVMSAQYRLHVVDMPTFLKKKRKLALWALQSIVGMIIGMVFLVAAYVGPKKFIIMFFHEELLEDPNAYVVHFLFRGAENITVGLVALIGFLLFVLHASTLMYTGRHLLHFISGLLYKREVYKHD</sequence>
<comment type="similarity">
    <text evidence="2">Belongs to the glycosyltransferase 2 family.</text>
</comment>
<evidence type="ECO:0000256" key="6">
    <source>
        <dbReference type="SAM" id="Phobius"/>
    </source>
</evidence>
<evidence type="ECO:0000256" key="4">
    <source>
        <dbReference type="ARBA" id="ARBA00022679"/>
    </source>
</evidence>
<dbReference type="InterPro" id="IPR029044">
    <property type="entry name" value="Nucleotide-diphossugar_trans"/>
</dbReference>
<name>A0A2M7V5W2_9BACT</name>
<evidence type="ECO:0000256" key="1">
    <source>
        <dbReference type="ARBA" id="ARBA00001946"/>
    </source>
</evidence>